<organism evidence="1 2">
    <name type="scientific">Gordonia paraffinivorans</name>
    <dbReference type="NCBI Taxonomy" id="175628"/>
    <lineage>
        <taxon>Bacteria</taxon>
        <taxon>Bacillati</taxon>
        <taxon>Actinomycetota</taxon>
        <taxon>Actinomycetes</taxon>
        <taxon>Mycobacteriales</taxon>
        <taxon>Gordoniaceae</taxon>
        <taxon>Gordonia</taxon>
    </lineage>
</organism>
<name>A0ABD7V2P1_9ACTN</name>
<sequence>MHIRSRRRVADQIVRGRTPRRPVVIRARSADSASARLVGIGLAGSGLAHFTSPRLFEPITRPVFPRGTRAWVFANGTTETVLGLAIAGRRTRTIGAAGTIAYVAFLAGHALARATPRVPEDSERTNDDTGE</sequence>
<protein>
    <submittedName>
        <fullName evidence="1">Predicted membrane protein</fullName>
    </submittedName>
</protein>
<dbReference type="GeneID" id="60750028"/>
<dbReference type="Proteomes" id="UP000360750">
    <property type="component" value="Unassembled WGS sequence"/>
</dbReference>
<accession>A0ABD7V2P1</accession>
<dbReference type="EMBL" id="CAACYD010000006">
    <property type="protein sequence ID" value="VFA88475.1"/>
    <property type="molecule type" value="Genomic_DNA"/>
</dbReference>
<proteinExistence type="predicted"/>
<evidence type="ECO:0000313" key="1">
    <source>
        <dbReference type="EMBL" id="VFA88475.1"/>
    </source>
</evidence>
<dbReference type="RefSeq" id="WP_181954826.1">
    <property type="nucleotide sequence ID" value="NZ_CAACYD010000006.1"/>
</dbReference>
<gene>
    <name evidence="1" type="ORF">NCTC8139_02020</name>
</gene>
<evidence type="ECO:0000313" key="2">
    <source>
        <dbReference type="Proteomes" id="UP000360750"/>
    </source>
</evidence>
<reference evidence="1 2" key="1">
    <citation type="submission" date="2019-02" db="EMBL/GenBank/DDBJ databases">
        <authorList>
            <consortium name="Pathogen Informatics"/>
        </authorList>
    </citation>
    <scope>NUCLEOTIDE SEQUENCE [LARGE SCALE GENOMIC DNA]</scope>
    <source>
        <strain evidence="1 2">3012STDY6756503</strain>
    </source>
</reference>
<dbReference type="AlphaFoldDB" id="A0ABD7V2P1"/>
<comment type="caution">
    <text evidence="1">The sequence shown here is derived from an EMBL/GenBank/DDBJ whole genome shotgun (WGS) entry which is preliminary data.</text>
</comment>